<feature type="transmembrane region" description="Helical" evidence="6">
    <location>
        <begin position="42"/>
        <end position="64"/>
    </location>
</feature>
<feature type="transmembrane region" description="Helical" evidence="6">
    <location>
        <begin position="12"/>
        <end position="36"/>
    </location>
</feature>
<keyword evidence="3" id="KW-0133">Cell shape</keyword>
<dbReference type="GO" id="GO:0005886">
    <property type="term" value="C:plasma membrane"/>
    <property type="evidence" value="ECO:0007669"/>
    <property type="project" value="TreeGrafter"/>
</dbReference>
<dbReference type="PANTHER" id="PTHR30474">
    <property type="entry name" value="CELL CYCLE PROTEIN"/>
    <property type="match status" value="1"/>
</dbReference>
<keyword evidence="2 6" id="KW-0812">Transmembrane</keyword>
<dbReference type="RefSeq" id="WP_242871795.1">
    <property type="nucleotide sequence ID" value="NZ_FMUR01000004.1"/>
</dbReference>
<accession>A0A1G5AVD7</accession>
<dbReference type="GO" id="GO:0032153">
    <property type="term" value="C:cell division site"/>
    <property type="evidence" value="ECO:0007669"/>
    <property type="project" value="TreeGrafter"/>
</dbReference>
<protein>
    <submittedName>
        <fullName evidence="7">Rod shape determining protein RodA</fullName>
    </submittedName>
</protein>
<evidence type="ECO:0000256" key="5">
    <source>
        <dbReference type="ARBA" id="ARBA00023136"/>
    </source>
</evidence>
<dbReference type="Proteomes" id="UP000183047">
    <property type="component" value="Unassembled WGS sequence"/>
</dbReference>
<reference evidence="8" key="1">
    <citation type="submission" date="2016-10" db="EMBL/GenBank/DDBJ databases">
        <authorList>
            <person name="Varghese N."/>
            <person name="Submissions S."/>
        </authorList>
    </citation>
    <scope>NUCLEOTIDE SEQUENCE [LARGE SCALE GENOMIC DNA]</scope>
    <source>
        <strain evidence="8">XBD2006</strain>
    </source>
</reference>
<feature type="transmembrane region" description="Helical" evidence="6">
    <location>
        <begin position="134"/>
        <end position="151"/>
    </location>
</feature>
<evidence type="ECO:0000256" key="4">
    <source>
        <dbReference type="ARBA" id="ARBA00022989"/>
    </source>
</evidence>
<dbReference type="GO" id="GO:0008360">
    <property type="term" value="P:regulation of cell shape"/>
    <property type="evidence" value="ECO:0007669"/>
    <property type="project" value="UniProtKB-KW"/>
</dbReference>
<gene>
    <name evidence="7" type="ORF">SAMN02910451_00385</name>
</gene>
<organism evidence="7 8">
    <name type="scientific">Butyrivibrio hungatei</name>
    <dbReference type="NCBI Taxonomy" id="185008"/>
    <lineage>
        <taxon>Bacteria</taxon>
        <taxon>Bacillati</taxon>
        <taxon>Bacillota</taxon>
        <taxon>Clostridia</taxon>
        <taxon>Lachnospirales</taxon>
        <taxon>Lachnospiraceae</taxon>
        <taxon>Butyrivibrio</taxon>
    </lineage>
</organism>
<dbReference type="GO" id="GO:0051301">
    <property type="term" value="P:cell division"/>
    <property type="evidence" value="ECO:0007669"/>
    <property type="project" value="InterPro"/>
</dbReference>
<comment type="subcellular location">
    <subcellularLocation>
        <location evidence="1">Membrane</location>
        <topology evidence="1">Multi-pass membrane protein</topology>
    </subcellularLocation>
</comment>
<sequence>MREMLKKYKITEYDFFLVAMILITNIFGILAVTSSFPTLKTMVIGGSIISFLLMIFLSLVDYTFLLKFNWFFYIANLVLLALIFTPMGTTINGARRWLNLGFRFQPCEAAKIILILFFAQFIMKYKDKVKDIRFIFVCFALLGAPILLIIGQPDLSTCIMIFVTFACMLFVAGMDWRLVAIALTVAVPLVLFVIGDAVNGWGIVFGKILKVYQGERILAWLHPEDFTTDKAYQTLHSLMAIGSGGIRGKGYNTDDVTVLNAGFISEPQSDFVFAVIGEEFGFIGGCAVIFLILIIAVRCLMISFRAKDKAGQLLAAGMGAWVGFQGFINISVVTGLFPNTGLPLPFISAGTSAILSMYAGMGVVLNVRLQSNKYI</sequence>
<proteinExistence type="predicted"/>
<feature type="transmembrane region" description="Helical" evidence="6">
    <location>
        <begin position="157"/>
        <end position="174"/>
    </location>
</feature>
<evidence type="ECO:0000256" key="3">
    <source>
        <dbReference type="ARBA" id="ARBA00022960"/>
    </source>
</evidence>
<keyword evidence="8" id="KW-1185">Reference proteome</keyword>
<feature type="transmembrane region" description="Helical" evidence="6">
    <location>
        <begin position="181"/>
        <end position="204"/>
    </location>
</feature>
<evidence type="ECO:0000256" key="6">
    <source>
        <dbReference type="SAM" id="Phobius"/>
    </source>
</evidence>
<dbReference type="GO" id="GO:0015648">
    <property type="term" value="F:lipid-linked peptidoglycan transporter activity"/>
    <property type="evidence" value="ECO:0007669"/>
    <property type="project" value="TreeGrafter"/>
</dbReference>
<feature type="transmembrane region" description="Helical" evidence="6">
    <location>
        <begin position="343"/>
        <end position="367"/>
    </location>
</feature>
<dbReference type="Pfam" id="PF01098">
    <property type="entry name" value="FTSW_RODA_SPOVE"/>
    <property type="match status" value="1"/>
</dbReference>
<keyword evidence="5 6" id="KW-0472">Membrane</keyword>
<dbReference type="InterPro" id="IPR001182">
    <property type="entry name" value="FtsW/RodA"/>
</dbReference>
<evidence type="ECO:0000313" key="7">
    <source>
        <dbReference type="EMBL" id="SCX81857.1"/>
    </source>
</evidence>
<dbReference type="AlphaFoldDB" id="A0A1G5AVD7"/>
<feature type="transmembrane region" description="Helical" evidence="6">
    <location>
        <begin position="71"/>
        <end position="91"/>
    </location>
</feature>
<feature type="transmembrane region" description="Helical" evidence="6">
    <location>
        <begin position="313"/>
        <end position="337"/>
    </location>
</feature>
<dbReference type="EMBL" id="FMUR01000004">
    <property type="protein sequence ID" value="SCX81857.1"/>
    <property type="molecule type" value="Genomic_DNA"/>
</dbReference>
<keyword evidence="4 6" id="KW-1133">Transmembrane helix</keyword>
<evidence type="ECO:0000313" key="8">
    <source>
        <dbReference type="Proteomes" id="UP000183047"/>
    </source>
</evidence>
<evidence type="ECO:0000256" key="1">
    <source>
        <dbReference type="ARBA" id="ARBA00004141"/>
    </source>
</evidence>
<name>A0A1G5AVD7_9FIRM</name>
<feature type="transmembrane region" description="Helical" evidence="6">
    <location>
        <begin position="280"/>
        <end position="301"/>
    </location>
</feature>
<evidence type="ECO:0000256" key="2">
    <source>
        <dbReference type="ARBA" id="ARBA00022692"/>
    </source>
</evidence>